<dbReference type="InterPro" id="IPR013655">
    <property type="entry name" value="PAS_fold_3"/>
</dbReference>
<dbReference type="Gene3D" id="3.30.565.10">
    <property type="entry name" value="Histidine kinase-like ATPase, C-terminal domain"/>
    <property type="match status" value="1"/>
</dbReference>
<evidence type="ECO:0000256" key="5">
    <source>
        <dbReference type="ARBA" id="ARBA00022519"/>
    </source>
</evidence>
<dbReference type="InterPro" id="IPR035965">
    <property type="entry name" value="PAS-like_dom_sf"/>
</dbReference>
<dbReference type="Pfam" id="PF00072">
    <property type="entry name" value="Response_reg"/>
    <property type="match status" value="1"/>
</dbReference>
<evidence type="ECO:0000256" key="9">
    <source>
        <dbReference type="ARBA" id="ARBA00022777"/>
    </source>
</evidence>
<dbReference type="Pfam" id="PF00512">
    <property type="entry name" value="HisKA"/>
    <property type="match status" value="1"/>
</dbReference>
<dbReference type="CDD" id="cd16922">
    <property type="entry name" value="HATPase_EvgS-ArcB-TorS-like"/>
    <property type="match status" value="1"/>
</dbReference>
<evidence type="ECO:0000259" key="18">
    <source>
        <dbReference type="PROSITE" id="PS50113"/>
    </source>
</evidence>
<dbReference type="PROSITE" id="PS50894">
    <property type="entry name" value="HPT"/>
    <property type="match status" value="1"/>
</dbReference>
<comment type="subcellular location">
    <subcellularLocation>
        <location evidence="2">Cell inner membrane</location>
        <topology evidence="2">Multi-pass membrane protein</topology>
    </subcellularLocation>
</comment>
<keyword evidence="6 15" id="KW-0597">Phosphoprotein</keyword>
<gene>
    <name evidence="20" type="ORF">A2527_12135</name>
</gene>
<dbReference type="InterPro" id="IPR001789">
    <property type="entry name" value="Sig_transdc_resp-reg_receiver"/>
</dbReference>
<keyword evidence="13" id="KW-0472">Membrane</keyword>
<dbReference type="InterPro" id="IPR036890">
    <property type="entry name" value="HATPase_C_sf"/>
</dbReference>
<dbReference type="InterPro" id="IPR003594">
    <property type="entry name" value="HATPase_dom"/>
</dbReference>
<dbReference type="PANTHER" id="PTHR43047:SF72">
    <property type="entry name" value="OSMOSENSING HISTIDINE PROTEIN KINASE SLN1"/>
    <property type="match status" value="1"/>
</dbReference>
<keyword evidence="11" id="KW-1133">Transmembrane helix</keyword>
<dbReference type="NCBIfam" id="TIGR00229">
    <property type="entry name" value="sensory_box"/>
    <property type="match status" value="1"/>
</dbReference>
<dbReference type="AlphaFoldDB" id="A0A1F6GD69"/>
<dbReference type="STRING" id="1817772.A2527_12135"/>
<feature type="modified residue" description="Phosphohistidine" evidence="14">
    <location>
        <position position="974"/>
    </location>
</feature>
<keyword evidence="10" id="KW-0067">ATP-binding</keyword>
<comment type="catalytic activity">
    <reaction evidence="1">
        <text>ATP + protein L-histidine = ADP + protein N-phospho-L-histidine.</text>
        <dbReference type="EC" id="2.7.13.3"/>
    </reaction>
</comment>
<dbReference type="InterPro" id="IPR008207">
    <property type="entry name" value="Sig_transdc_His_kin_Hpt_dom"/>
</dbReference>
<dbReference type="InterPro" id="IPR036641">
    <property type="entry name" value="HPT_dom_sf"/>
</dbReference>
<evidence type="ECO:0000256" key="3">
    <source>
        <dbReference type="ARBA" id="ARBA00012438"/>
    </source>
</evidence>
<dbReference type="PROSITE" id="PS50110">
    <property type="entry name" value="RESPONSE_REGULATORY"/>
    <property type="match status" value="1"/>
</dbReference>
<dbReference type="SMART" id="SM00388">
    <property type="entry name" value="HisKA"/>
    <property type="match status" value="1"/>
</dbReference>
<dbReference type="EC" id="2.7.13.3" evidence="3"/>
<dbReference type="InterPro" id="IPR000700">
    <property type="entry name" value="PAS-assoc_C"/>
</dbReference>
<dbReference type="SUPFAM" id="SSF52172">
    <property type="entry name" value="CheY-like"/>
    <property type="match status" value="1"/>
</dbReference>
<dbReference type="GO" id="GO:0000155">
    <property type="term" value="F:phosphorelay sensor kinase activity"/>
    <property type="evidence" value="ECO:0007669"/>
    <property type="project" value="InterPro"/>
</dbReference>
<proteinExistence type="predicted"/>
<dbReference type="CDD" id="cd17546">
    <property type="entry name" value="REC_hyHK_CKI1_RcsC-like"/>
    <property type="match status" value="1"/>
</dbReference>
<dbReference type="FunFam" id="1.10.287.130:FF:000001">
    <property type="entry name" value="Two-component sensor histidine kinase"/>
    <property type="match status" value="1"/>
</dbReference>
<sequence>MSMETNPILPQQLSLGDSWQVLVVDPDNEVIKEAANQLTGFLFDERSVELLRAQSLAEGQRLLDQYPNLAILFIGALPNQEVQDLLVYLRDQTKNHWTRVVCVCQGKEDKNSPASSGFLAQAHMLHQSFATPDFLTHVISGLKSYREMLSALAFSSQGPGQKSFYLSDAVAIFKWKAVEHWPVEYVSLNVEQILGYTEKDFISGQVVYSAIIFKEDLERVTQEVGNYTISPVSRFDQEYRVVTKAGKVIWVYDYTVKIFNEAGGITHFVGYVFDITQSRQNSGPQSDDNALLQLNEDFHIFKLNPKMAALLGASIEEATGEDLRGWLTQQGRLTLESHGSMVAISSLPQRFELELCRGKVNSKCNFVMTPNLAPQDQKKGFHCFVEDLNAQGEKEAELQLELQKERAFIASASHELRTPLSSILGYAELLKGARNLDPEQNSFLENILTNSKHLVTLVNDILDLSKIESNQLSLNNQEVVFSDLFTSSGVMISNRVKEGVKLVVSAPDLEHYVLCDPVRIKQIFLNLLSNAAKFTDEGAIRLFLAEYTPIDQNLFSVRIVVEDTGPGIPKDRQSELFKPFRQVHNGSYGGTGLGLYLSRQIARLMDGDITLDSDQGKGTIFTIELVLARGRLKGEQFAFKDRRVLILGDYPTLSDQQKEKLTLTGAQIVFIDCIDPNQTGRFREITAFDHVDLAIIDLDVLKDRSLYYAGALKETYPQISIIGLKQKANDLYFDLLDQNLLKPFSYFQLATALDEEFKRYKPRFRVDFSELKVLIVEDVEANRMLFSQMFQKFFDLTPETAKNGKLGVAAVKKNKYDVVFMDVEMPIMNGIDATNLIRQFDKTTPIFAMTGNVFAEDIQETKDAGMSGFLSKPIQKEELERALMSLFEKDDTAVEPSVFAEESNEVLAERSAPALNQKEWIKERMISQVSLLSDDPRVVKEIVDTALVEIKEVYAQLGQLYAVKDFVLLGKALHKLKGVLLNLDVQPFGTHVAELEGLVKNGGDSNTIDQKMNDLLSEYLELAD</sequence>
<dbReference type="InterPro" id="IPR004358">
    <property type="entry name" value="Sig_transdc_His_kin-like_C"/>
</dbReference>
<evidence type="ECO:0000256" key="12">
    <source>
        <dbReference type="ARBA" id="ARBA00023012"/>
    </source>
</evidence>
<evidence type="ECO:0000256" key="13">
    <source>
        <dbReference type="ARBA" id="ARBA00023136"/>
    </source>
</evidence>
<protein>
    <recommendedName>
        <fullName evidence="3">histidine kinase</fullName>
        <ecNumber evidence="3">2.7.13.3</ecNumber>
    </recommendedName>
</protein>
<dbReference type="GO" id="GO:0009927">
    <property type="term" value="F:histidine phosphotransfer kinase activity"/>
    <property type="evidence" value="ECO:0007669"/>
    <property type="project" value="TreeGrafter"/>
</dbReference>
<dbReference type="SUPFAM" id="SSF47226">
    <property type="entry name" value="Histidine-containing phosphotransfer domain, HPT domain"/>
    <property type="match status" value="1"/>
</dbReference>
<dbReference type="SMART" id="SM00448">
    <property type="entry name" value="REC"/>
    <property type="match status" value="1"/>
</dbReference>
<evidence type="ECO:0000256" key="7">
    <source>
        <dbReference type="ARBA" id="ARBA00022679"/>
    </source>
</evidence>
<dbReference type="EMBL" id="MFNE01000019">
    <property type="protein sequence ID" value="OGG96063.1"/>
    <property type="molecule type" value="Genomic_DNA"/>
</dbReference>
<dbReference type="Pfam" id="PF02518">
    <property type="entry name" value="HATPase_c"/>
    <property type="match status" value="1"/>
</dbReference>
<dbReference type="SUPFAM" id="SSF55785">
    <property type="entry name" value="PYP-like sensor domain (PAS domain)"/>
    <property type="match status" value="1"/>
</dbReference>
<dbReference type="InterPro" id="IPR000014">
    <property type="entry name" value="PAS"/>
</dbReference>
<feature type="domain" description="PAC" evidence="18">
    <location>
        <begin position="235"/>
        <end position="287"/>
    </location>
</feature>
<dbReference type="PANTHER" id="PTHR43047">
    <property type="entry name" value="TWO-COMPONENT HISTIDINE PROTEIN KINASE"/>
    <property type="match status" value="1"/>
</dbReference>
<keyword evidence="4" id="KW-1003">Cell membrane</keyword>
<evidence type="ECO:0000256" key="11">
    <source>
        <dbReference type="ARBA" id="ARBA00022989"/>
    </source>
</evidence>
<evidence type="ECO:0000313" key="21">
    <source>
        <dbReference type="Proteomes" id="UP000178449"/>
    </source>
</evidence>
<dbReference type="SMART" id="SM00387">
    <property type="entry name" value="HATPase_c"/>
    <property type="match status" value="1"/>
</dbReference>
<dbReference type="Gene3D" id="3.30.450.20">
    <property type="entry name" value="PAS domain"/>
    <property type="match status" value="1"/>
</dbReference>
<evidence type="ECO:0000256" key="6">
    <source>
        <dbReference type="ARBA" id="ARBA00022553"/>
    </source>
</evidence>
<dbReference type="InterPro" id="IPR001610">
    <property type="entry name" value="PAC"/>
</dbReference>
<keyword evidence="10" id="KW-0547">Nucleotide-binding</keyword>
<keyword evidence="5" id="KW-0997">Cell inner membrane</keyword>
<dbReference type="Proteomes" id="UP000178449">
    <property type="component" value="Unassembled WGS sequence"/>
</dbReference>
<evidence type="ECO:0000313" key="20">
    <source>
        <dbReference type="EMBL" id="OGG96063.1"/>
    </source>
</evidence>
<evidence type="ECO:0000259" key="16">
    <source>
        <dbReference type="PROSITE" id="PS50109"/>
    </source>
</evidence>
<dbReference type="Gene3D" id="3.40.50.2300">
    <property type="match status" value="1"/>
</dbReference>
<dbReference type="Gene3D" id="1.20.120.160">
    <property type="entry name" value="HPT domain"/>
    <property type="match status" value="1"/>
</dbReference>
<evidence type="ECO:0000256" key="15">
    <source>
        <dbReference type="PROSITE-ProRule" id="PRU00169"/>
    </source>
</evidence>
<dbReference type="GO" id="GO:0005886">
    <property type="term" value="C:plasma membrane"/>
    <property type="evidence" value="ECO:0007669"/>
    <property type="project" value="UniProtKB-SubCell"/>
</dbReference>
<evidence type="ECO:0000256" key="14">
    <source>
        <dbReference type="PROSITE-ProRule" id="PRU00110"/>
    </source>
</evidence>
<keyword evidence="9" id="KW-0418">Kinase</keyword>
<dbReference type="InterPro" id="IPR005467">
    <property type="entry name" value="His_kinase_dom"/>
</dbReference>
<name>A0A1F6GD69_9PROT</name>
<evidence type="ECO:0000259" key="19">
    <source>
        <dbReference type="PROSITE" id="PS50894"/>
    </source>
</evidence>
<keyword evidence="8" id="KW-0812">Transmembrane</keyword>
<dbReference type="Gene3D" id="1.10.287.130">
    <property type="match status" value="1"/>
</dbReference>
<comment type="caution">
    <text evidence="20">The sequence shown here is derived from an EMBL/GenBank/DDBJ whole genome shotgun (WGS) entry which is preliminary data.</text>
</comment>
<evidence type="ECO:0000259" key="17">
    <source>
        <dbReference type="PROSITE" id="PS50110"/>
    </source>
</evidence>
<evidence type="ECO:0000256" key="1">
    <source>
        <dbReference type="ARBA" id="ARBA00000085"/>
    </source>
</evidence>
<evidence type="ECO:0000256" key="8">
    <source>
        <dbReference type="ARBA" id="ARBA00022692"/>
    </source>
</evidence>
<keyword evidence="7" id="KW-0808">Transferase</keyword>
<accession>A0A1F6GD69</accession>
<dbReference type="InterPro" id="IPR003661">
    <property type="entry name" value="HisK_dim/P_dom"/>
</dbReference>
<feature type="domain" description="HPt" evidence="19">
    <location>
        <begin position="935"/>
        <end position="1024"/>
    </location>
</feature>
<evidence type="ECO:0000256" key="2">
    <source>
        <dbReference type="ARBA" id="ARBA00004429"/>
    </source>
</evidence>
<dbReference type="PRINTS" id="PR00344">
    <property type="entry name" value="BCTRLSENSOR"/>
</dbReference>
<dbReference type="SMART" id="SM00086">
    <property type="entry name" value="PAC"/>
    <property type="match status" value="1"/>
</dbReference>
<dbReference type="PROSITE" id="PS50113">
    <property type="entry name" value="PAC"/>
    <property type="match status" value="1"/>
</dbReference>
<reference evidence="20 21" key="1">
    <citation type="journal article" date="2016" name="Nat. Commun.">
        <title>Thousands of microbial genomes shed light on interconnected biogeochemical processes in an aquifer system.</title>
        <authorList>
            <person name="Anantharaman K."/>
            <person name="Brown C.T."/>
            <person name="Hug L.A."/>
            <person name="Sharon I."/>
            <person name="Castelle C.J."/>
            <person name="Probst A.J."/>
            <person name="Thomas B.C."/>
            <person name="Singh A."/>
            <person name="Wilkins M.J."/>
            <person name="Karaoz U."/>
            <person name="Brodie E.L."/>
            <person name="Williams K.H."/>
            <person name="Hubbard S.S."/>
            <person name="Banfield J.F."/>
        </authorList>
    </citation>
    <scope>NUCLEOTIDE SEQUENCE [LARGE SCALE GENOMIC DNA]</scope>
</reference>
<evidence type="ECO:0000256" key="4">
    <source>
        <dbReference type="ARBA" id="ARBA00022475"/>
    </source>
</evidence>
<dbReference type="CDD" id="cd00082">
    <property type="entry name" value="HisKA"/>
    <property type="match status" value="1"/>
</dbReference>
<dbReference type="InterPro" id="IPR011006">
    <property type="entry name" value="CheY-like_superfamily"/>
</dbReference>
<dbReference type="PROSITE" id="PS50109">
    <property type="entry name" value="HIS_KIN"/>
    <property type="match status" value="1"/>
</dbReference>
<dbReference type="InterPro" id="IPR036097">
    <property type="entry name" value="HisK_dim/P_sf"/>
</dbReference>
<feature type="domain" description="Response regulatory" evidence="17">
    <location>
        <begin position="772"/>
        <end position="887"/>
    </location>
</feature>
<feature type="domain" description="Histidine kinase" evidence="16">
    <location>
        <begin position="411"/>
        <end position="629"/>
    </location>
</feature>
<keyword evidence="12" id="KW-0902">Two-component regulatory system</keyword>
<feature type="modified residue" description="4-aspartylphosphate" evidence="15">
    <location>
        <position position="822"/>
    </location>
</feature>
<dbReference type="CDD" id="cd00130">
    <property type="entry name" value="PAS"/>
    <property type="match status" value="1"/>
</dbReference>
<evidence type="ECO:0000256" key="10">
    <source>
        <dbReference type="ARBA" id="ARBA00022840"/>
    </source>
</evidence>
<dbReference type="SUPFAM" id="SSF55874">
    <property type="entry name" value="ATPase domain of HSP90 chaperone/DNA topoisomerase II/histidine kinase"/>
    <property type="match status" value="1"/>
</dbReference>
<dbReference type="Pfam" id="PF08447">
    <property type="entry name" value="PAS_3"/>
    <property type="match status" value="1"/>
</dbReference>
<organism evidence="20 21">
    <name type="scientific">Candidatus Lambdaproteobacteria bacterium RIFOXYD2_FULL_50_16</name>
    <dbReference type="NCBI Taxonomy" id="1817772"/>
    <lineage>
        <taxon>Bacteria</taxon>
        <taxon>Pseudomonadati</taxon>
        <taxon>Pseudomonadota</taxon>
        <taxon>Candidatus Lambdaproteobacteria</taxon>
    </lineage>
</organism>
<dbReference type="SUPFAM" id="SSF47384">
    <property type="entry name" value="Homodimeric domain of signal transducing histidine kinase"/>
    <property type="match status" value="1"/>
</dbReference>